<comment type="similarity">
    <text evidence="7">Belongs to the class-II aminoacyl-tRNA synthetase family.</text>
</comment>
<evidence type="ECO:0000256" key="1">
    <source>
        <dbReference type="ARBA" id="ARBA00022598"/>
    </source>
</evidence>
<comment type="cofactor">
    <cofactor evidence="7 8">
        <name>Mg(2+)</name>
        <dbReference type="ChEBI" id="CHEBI:18420"/>
    </cofactor>
    <text evidence="7 8">Binds 3 Mg(2+) ions per subunit.</text>
</comment>
<evidence type="ECO:0000256" key="2">
    <source>
        <dbReference type="ARBA" id="ARBA00022723"/>
    </source>
</evidence>
<dbReference type="NCBIfam" id="TIGR00499">
    <property type="entry name" value="lysS_bact"/>
    <property type="match status" value="1"/>
</dbReference>
<dbReference type="InterPro" id="IPR002313">
    <property type="entry name" value="Lys-tRNA-ligase_II"/>
</dbReference>
<dbReference type="NCBIfam" id="NF001756">
    <property type="entry name" value="PRK00484.1"/>
    <property type="match status" value="1"/>
</dbReference>
<dbReference type="InterPro" id="IPR045864">
    <property type="entry name" value="aa-tRNA-synth_II/BPL/LPL"/>
</dbReference>
<evidence type="ECO:0000256" key="4">
    <source>
        <dbReference type="ARBA" id="ARBA00022840"/>
    </source>
</evidence>
<reference evidence="10 11" key="1">
    <citation type="submission" date="2020-09" db="EMBL/GenBank/DDBJ databases">
        <title>Genomic characterization of a novel Parvarchaeota family in acid mine drainage sediments.</title>
        <authorList>
            <person name="Luo Z.-H."/>
        </authorList>
    </citation>
    <scope>NUCLEOTIDE SEQUENCE [LARGE SCALE GENOMIC DNA]</scope>
    <source>
        <strain evidence="10">TL1-5_bins.178</strain>
    </source>
</reference>
<dbReference type="GO" id="GO:0006430">
    <property type="term" value="P:lysyl-tRNA aminoacylation"/>
    <property type="evidence" value="ECO:0007669"/>
    <property type="project" value="UniProtKB-UniRule"/>
</dbReference>
<dbReference type="AlphaFoldDB" id="A0A8T3UWX6"/>
<dbReference type="GO" id="GO:0004824">
    <property type="term" value="F:lysine-tRNA ligase activity"/>
    <property type="evidence" value="ECO:0007669"/>
    <property type="project" value="UniProtKB-UniRule"/>
</dbReference>
<evidence type="ECO:0000313" key="11">
    <source>
        <dbReference type="Proteomes" id="UP000763484"/>
    </source>
</evidence>
<dbReference type="InterPro" id="IPR006195">
    <property type="entry name" value="aa-tRNA-synth_II"/>
</dbReference>
<comment type="subcellular location">
    <subcellularLocation>
        <location evidence="7">Cytoplasm</location>
    </subcellularLocation>
</comment>
<protein>
    <recommendedName>
        <fullName evidence="7">Lysine--tRNA ligase</fullName>
        <ecNumber evidence="7">6.1.1.6</ecNumber>
    </recommendedName>
    <alternativeName>
        <fullName evidence="7">Lysyl-tRNA synthetase</fullName>
        <shortName evidence="7">LysRS</shortName>
    </alternativeName>
</protein>
<name>A0A8T3UWX6_9ARCH</name>
<dbReference type="HAMAP" id="MF_00252">
    <property type="entry name" value="Lys_tRNA_synth_class2"/>
    <property type="match status" value="1"/>
</dbReference>
<dbReference type="Proteomes" id="UP000763484">
    <property type="component" value="Unassembled WGS sequence"/>
</dbReference>
<dbReference type="EMBL" id="JADFAQ010000014">
    <property type="protein sequence ID" value="MBE5727957.1"/>
    <property type="molecule type" value="Genomic_DNA"/>
</dbReference>
<comment type="caution">
    <text evidence="10">The sequence shown here is derived from an EMBL/GenBank/DDBJ whole genome shotgun (WGS) entry which is preliminary data.</text>
</comment>
<dbReference type="Gene3D" id="2.40.50.140">
    <property type="entry name" value="Nucleic acid-binding proteins"/>
    <property type="match status" value="1"/>
</dbReference>
<dbReference type="Pfam" id="PF01336">
    <property type="entry name" value="tRNA_anti-codon"/>
    <property type="match status" value="1"/>
</dbReference>
<proteinExistence type="inferred from homology"/>
<feature type="domain" description="Aminoacyl-transfer RNA synthetases class-II family profile" evidence="9">
    <location>
        <begin position="172"/>
        <end position="471"/>
    </location>
</feature>
<evidence type="ECO:0000256" key="3">
    <source>
        <dbReference type="ARBA" id="ARBA00022741"/>
    </source>
</evidence>
<keyword evidence="5 7" id="KW-0030">Aminoacyl-tRNA synthetase</keyword>
<dbReference type="GO" id="GO:0005524">
    <property type="term" value="F:ATP binding"/>
    <property type="evidence" value="ECO:0007669"/>
    <property type="project" value="UniProtKB-UniRule"/>
</dbReference>
<dbReference type="Gene3D" id="3.30.930.10">
    <property type="entry name" value="Bira Bifunctional Protein, Domain 2"/>
    <property type="match status" value="1"/>
</dbReference>
<evidence type="ECO:0000313" key="10">
    <source>
        <dbReference type="EMBL" id="MBE5727957.1"/>
    </source>
</evidence>
<dbReference type="PANTHER" id="PTHR42918:SF15">
    <property type="entry name" value="LYSINE--TRNA LIGASE, CHLOROPLASTIC_MITOCHONDRIAL"/>
    <property type="match status" value="1"/>
</dbReference>
<dbReference type="InterPro" id="IPR018149">
    <property type="entry name" value="Lys-tRNA-synth_II_C"/>
</dbReference>
<dbReference type="EC" id="6.1.1.6" evidence="7"/>
<dbReference type="PROSITE" id="PS50862">
    <property type="entry name" value="AA_TRNA_LIGASE_II"/>
    <property type="match status" value="1"/>
</dbReference>
<evidence type="ECO:0000256" key="8">
    <source>
        <dbReference type="RuleBase" id="RU000336"/>
    </source>
</evidence>
<organism evidence="10 11">
    <name type="scientific">Candidatus Acidifodinimicrobium mancum</name>
    <dbReference type="NCBI Taxonomy" id="2898728"/>
    <lineage>
        <taxon>Archaea</taxon>
        <taxon>Candidatus Parvarchaeota</taxon>
        <taxon>Candidatus Acidifodinimicrobiaceae</taxon>
        <taxon>Candidatus Acidifodinimicrobium</taxon>
    </lineage>
</organism>
<sequence>MAFEIDIEPDENKLKHLNEIRRLGIDPYGHKFDRTNSISEIIRNFDEIIGKNVTVAGRIIGRRNHGKLEFMDLADQDGQMQLFINEAELNGQSLDILHLLDIGDIIGVSGEVIRTKTNEKSISVKKIEILSKSLLNLPSRWFGIEDVEKRYRKRHLDFIMNYESRQKILMSSEVINSVRETLNKNKFMDIPVPLLQYVAGGGNATPFKTHFNALHRDFYLKIASELHLKRLLVGGFERVYDISKSFRNEGVDTRHNPEFIELEVYQAYGDLNDMIALTEEIVRNAVYAVNGKHKVKFDKDELDFEKFSIIPMDEAVKKEVGDLNEDKLIKLAKGIDKSVVSYGDALNTLFEEKVQKKLIQPTFITKYPIEVSPLAKKMEDDPRFVYRFEMFVEGIELANAFTELNDPLDQVERFKNEEKRKKRGIKETQEFDEEFVESLFYGMPPTGGMGMGLERLAMIATNSKSIREVIPFPQLREENG</sequence>
<dbReference type="SUPFAM" id="SSF55681">
    <property type="entry name" value="Class II aaRS and biotin synthetases"/>
    <property type="match status" value="1"/>
</dbReference>
<keyword evidence="1 7" id="KW-0436">Ligase</keyword>
<dbReference type="InterPro" id="IPR012340">
    <property type="entry name" value="NA-bd_OB-fold"/>
</dbReference>
<feature type="binding site" evidence="7">
    <location>
        <position position="396"/>
    </location>
    <ligand>
        <name>Mg(2+)</name>
        <dbReference type="ChEBI" id="CHEBI:18420"/>
        <label>1</label>
    </ligand>
</feature>
<keyword evidence="7 8" id="KW-0460">Magnesium</keyword>
<evidence type="ECO:0000256" key="6">
    <source>
        <dbReference type="ARBA" id="ARBA00048573"/>
    </source>
</evidence>
<comment type="catalytic activity">
    <reaction evidence="6 7 8">
        <text>tRNA(Lys) + L-lysine + ATP = L-lysyl-tRNA(Lys) + AMP + diphosphate</text>
        <dbReference type="Rhea" id="RHEA:20792"/>
        <dbReference type="Rhea" id="RHEA-COMP:9696"/>
        <dbReference type="Rhea" id="RHEA-COMP:9697"/>
        <dbReference type="ChEBI" id="CHEBI:30616"/>
        <dbReference type="ChEBI" id="CHEBI:32551"/>
        <dbReference type="ChEBI" id="CHEBI:33019"/>
        <dbReference type="ChEBI" id="CHEBI:78442"/>
        <dbReference type="ChEBI" id="CHEBI:78529"/>
        <dbReference type="ChEBI" id="CHEBI:456215"/>
        <dbReference type="EC" id="6.1.1.6"/>
    </reaction>
</comment>
<evidence type="ECO:0000256" key="5">
    <source>
        <dbReference type="ARBA" id="ARBA00023146"/>
    </source>
</evidence>
<gene>
    <name evidence="7 10" type="primary">lysS</name>
    <name evidence="10" type="ORF">IHE50_00890</name>
</gene>
<dbReference type="InterPro" id="IPR004364">
    <property type="entry name" value="Aa-tRNA-synt_II"/>
</dbReference>
<dbReference type="SUPFAM" id="SSF50249">
    <property type="entry name" value="Nucleic acid-binding proteins"/>
    <property type="match status" value="1"/>
</dbReference>
<keyword evidence="3 7" id="KW-0547">Nucleotide-binding</keyword>
<keyword evidence="7" id="KW-0648">Protein biosynthesis</keyword>
<comment type="subunit">
    <text evidence="7">Homodimer.</text>
</comment>
<dbReference type="PANTHER" id="PTHR42918">
    <property type="entry name" value="LYSYL-TRNA SYNTHETASE"/>
    <property type="match status" value="1"/>
</dbReference>
<dbReference type="PRINTS" id="PR00982">
    <property type="entry name" value="TRNASYNTHLYS"/>
</dbReference>
<evidence type="ECO:0000259" key="9">
    <source>
        <dbReference type="PROSITE" id="PS50862"/>
    </source>
</evidence>
<dbReference type="Pfam" id="PF00152">
    <property type="entry name" value="tRNA-synt_2"/>
    <property type="match status" value="1"/>
</dbReference>
<keyword evidence="4 7" id="KW-0067">ATP-binding</keyword>
<keyword evidence="2 7" id="KW-0479">Metal-binding</keyword>
<keyword evidence="7" id="KW-0963">Cytoplasm</keyword>
<dbReference type="InterPro" id="IPR004365">
    <property type="entry name" value="NA-bd_OB_tRNA"/>
</dbReference>
<dbReference type="GO" id="GO:0000049">
    <property type="term" value="F:tRNA binding"/>
    <property type="evidence" value="ECO:0007669"/>
    <property type="project" value="TreeGrafter"/>
</dbReference>
<dbReference type="GO" id="GO:0005829">
    <property type="term" value="C:cytosol"/>
    <property type="evidence" value="ECO:0007669"/>
    <property type="project" value="TreeGrafter"/>
</dbReference>
<dbReference type="InterPro" id="IPR044136">
    <property type="entry name" value="Lys-tRNA-ligase_II_N"/>
</dbReference>
<dbReference type="GO" id="GO:0000287">
    <property type="term" value="F:magnesium ion binding"/>
    <property type="evidence" value="ECO:0007669"/>
    <property type="project" value="UniProtKB-UniRule"/>
</dbReference>
<dbReference type="CDD" id="cd04322">
    <property type="entry name" value="LysRS_N"/>
    <property type="match status" value="1"/>
</dbReference>
<evidence type="ECO:0000256" key="7">
    <source>
        <dbReference type="HAMAP-Rule" id="MF_00252"/>
    </source>
</evidence>
<accession>A0A8T3UWX6</accession>
<feature type="binding site" evidence="7">
    <location>
        <position position="396"/>
    </location>
    <ligand>
        <name>Mg(2+)</name>
        <dbReference type="ChEBI" id="CHEBI:18420"/>
        <label>2</label>
    </ligand>
</feature>
<feature type="binding site" evidence="7">
    <location>
        <position position="389"/>
    </location>
    <ligand>
        <name>Mg(2+)</name>
        <dbReference type="ChEBI" id="CHEBI:18420"/>
        <label>1</label>
    </ligand>
</feature>